<reference evidence="1 2" key="1">
    <citation type="journal article" date="2022" name="Plant J.">
        <title>Chromosome-level genome of Camellia lanceoleosa provides a valuable resource for understanding genome evolution and self-incompatibility.</title>
        <authorList>
            <person name="Gong W."/>
            <person name="Xiao S."/>
            <person name="Wang L."/>
            <person name="Liao Z."/>
            <person name="Chang Y."/>
            <person name="Mo W."/>
            <person name="Hu G."/>
            <person name="Li W."/>
            <person name="Zhao G."/>
            <person name="Zhu H."/>
            <person name="Hu X."/>
            <person name="Ji K."/>
            <person name="Xiang X."/>
            <person name="Song Q."/>
            <person name="Yuan D."/>
            <person name="Jin S."/>
            <person name="Zhang L."/>
        </authorList>
    </citation>
    <scope>NUCLEOTIDE SEQUENCE [LARGE SCALE GENOMIC DNA]</scope>
    <source>
        <strain evidence="1">SQ_2022a</strain>
    </source>
</reference>
<keyword evidence="2" id="KW-1185">Reference proteome</keyword>
<evidence type="ECO:0000313" key="1">
    <source>
        <dbReference type="EMBL" id="KAI8008104.1"/>
    </source>
</evidence>
<sequence length="363" mass="40426">MIGIVVGGGGVDKIGGSSTGVFASKITQAKDGKPVTIELIDAKTKEPQDTPEVDAALIATGRGLFTKGLGLENINVVIQRGFVLVDERMQVPHLYCIDDANEKMILAYAASAQGISVVEQVSGKDHVLNHLSIPAACFTHLEISNGWTQRPYRKNQSKGLNKESGQLERKEADIKRNAALSMPKFAEACQEPDCRHQQQDLLNLLGATYSTILFLGASNAIDAIRCSSWREHLYRERAAGMYSELPYAFAQVAIETIYVAIQTFIYALILHLMIGYELTAIKFFYFYYFIFMCFTYFSMYGMMIVALTPNHQIAAIVMSFFFSFWNLSGFLIPRPLIPIMVEVVLLVFSGCLDNLWHFHISSG</sequence>
<comment type="caution">
    <text evidence="1">The sequence shown here is derived from an EMBL/GenBank/DDBJ whole genome shotgun (WGS) entry which is preliminary data.</text>
</comment>
<evidence type="ECO:0000313" key="2">
    <source>
        <dbReference type="Proteomes" id="UP001060215"/>
    </source>
</evidence>
<organism evidence="1 2">
    <name type="scientific">Camellia lanceoleosa</name>
    <dbReference type="NCBI Taxonomy" id="1840588"/>
    <lineage>
        <taxon>Eukaryota</taxon>
        <taxon>Viridiplantae</taxon>
        <taxon>Streptophyta</taxon>
        <taxon>Embryophyta</taxon>
        <taxon>Tracheophyta</taxon>
        <taxon>Spermatophyta</taxon>
        <taxon>Magnoliopsida</taxon>
        <taxon>eudicotyledons</taxon>
        <taxon>Gunneridae</taxon>
        <taxon>Pentapetalae</taxon>
        <taxon>asterids</taxon>
        <taxon>Ericales</taxon>
        <taxon>Theaceae</taxon>
        <taxon>Camellia</taxon>
    </lineage>
</organism>
<dbReference type="EMBL" id="CM045764">
    <property type="protein sequence ID" value="KAI8008104.1"/>
    <property type="molecule type" value="Genomic_DNA"/>
</dbReference>
<gene>
    <name evidence="1" type="ORF">LOK49_LG07G02001</name>
</gene>
<accession>A0ACC0H5A2</accession>
<protein>
    <submittedName>
        <fullName evidence="1">Uncharacterized protein</fullName>
    </submittedName>
</protein>
<dbReference type="Proteomes" id="UP001060215">
    <property type="component" value="Chromosome 7"/>
</dbReference>
<proteinExistence type="predicted"/>
<name>A0ACC0H5A2_9ERIC</name>